<keyword evidence="1" id="KW-0326">Glycosidase</keyword>
<comment type="caution">
    <text evidence="7">The sequence shown here is derived from an EMBL/GenBank/DDBJ whole genome shotgun (WGS) entry which is preliminary data.</text>
</comment>
<evidence type="ECO:0000256" key="3">
    <source>
        <dbReference type="SAM" id="MobiDB-lite"/>
    </source>
</evidence>
<keyword evidence="1" id="KW-0378">Hydrolase</keyword>
<dbReference type="InterPro" id="IPR003961">
    <property type="entry name" value="FN3_dom"/>
</dbReference>
<gene>
    <name evidence="7" type="ORF">GCM10009550_16640</name>
</gene>
<dbReference type="InterPro" id="IPR001223">
    <property type="entry name" value="Glyco_hydro18_cat"/>
</dbReference>
<feature type="region of interest" description="Disordered" evidence="3">
    <location>
        <begin position="31"/>
        <end position="83"/>
    </location>
</feature>
<dbReference type="InterPro" id="IPR052750">
    <property type="entry name" value="GH18_Chitinase"/>
</dbReference>
<keyword evidence="2" id="KW-0624">Polysaccharide degradation</keyword>
<dbReference type="SMART" id="SM00060">
    <property type="entry name" value="FN3"/>
    <property type="match status" value="1"/>
</dbReference>
<keyword evidence="8" id="KW-1185">Reference proteome</keyword>
<dbReference type="SUPFAM" id="SSF51445">
    <property type="entry name" value="(Trans)glycosidases"/>
    <property type="match status" value="1"/>
</dbReference>
<keyword evidence="4" id="KW-1133">Transmembrane helix</keyword>
<dbReference type="PANTHER" id="PTHR42976:SF1">
    <property type="entry name" value="GH18 DOMAIN-CONTAINING PROTEIN-RELATED"/>
    <property type="match status" value="1"/>
</dbReference>
<dbReference type="CDD" id="cd00063">
    <property type="entry name" value="FN3"/>
    <property type="match status" value="1"/>
</dbReference>
<evidence type="ECO:0000259" key="6">
    <source>
        <dbReference type="PROSITE" id="PS51910"/>
    </source>
</evidence>
<evidence type="ECO:0008006" key="9">
    <source>
        <dbReference type="Google" id="ProtNLM"/>
    </source>
</evidence>
<evidence type="ECO:0000256" key="2">
    <source>
        <dbReference type="ARBA" id="ARBA00023326"/>
    </source>
</evidence>
<evidence type="ECO:0000313" key="8">
    <source>
        <dbReference type="Proteomes" id="UP001500665"/>
    </source>
</evidence>
<keyword evidence="2" id="KW-0119">Carbohydrate metabolism</keyword>
<dbReference type="PROSITE" id="PS50853">
    <property type="entry name" value="FN3"/>
    <property type="match status" value="1"/>
</dbReference>
<dbReference type="Gene3D" id="2.60.40.10">
    <property type="entry name" value="Immunoglobulins"/>
    <property type="match status" value="1"/>
</dbReference>
<feature type="compositionally biased region" description="Polar residues" evidence="3">
    <location>
        <begin position="44"/>
        <end position="59"/>
    </location>
</feature>
<accession>A0ABN1QL21</accession>
<keyword evidence="4" id="KW-0472">Membrane</keyword>
<dbReference type="CDD" id="cd06543">
    <property type="entry name" value="GH18_PF-ChiA-like"/>
    <property type="match status" value="1"/>
</dbReference>
<evidence type="ECO:0000256" key="4">
    <source>
        <dbReference type="SAM" id="Phobius"/>
    </source>
</evidence>
<dbReference type="PANTHER" id="PTHR42976">
    <property type="entry name" value="BIFUNCTIONAL CHITINASE/LYSOZYME-RELATED"/>
    <property type="match status" value="1"/>
</dbReference>
<organism evidence="7 8">
    <name type="scientific">Actinocorallia libanotica</name>
    <dbReference type="NCBI Taxonomy" id="46162"/>
    <lineage>
        <taxon>Bacteria</taxon>
        <taxon>Bacillati</taxon>
        <taxon>Actinomycetota</taxon>
        <taxon>Actinomycetes</taxon>
        <taxon>Streptosporangiales</taxon>
        <taxon>Thermomonosporaceae</taxon>
        <taxon>Actinocorallia</taxon>
    </lineage>
</organism>
<protein>
    <recommendedName>
        <fullName evidence="9">Fibronectin type III domain protein</fullName>
    </recommendedName>
</protein>
<dbReference type="Gene3D" id="3.20.20.80">
    <property type="entry name" value="Glycosidases"/>
    <property type="match status" value="1"/>
</dbReference>
<dbReference type="Proteomes" id="UP001500665">
    <property type="component" value="Unassembled WGS sequence"/>
</dbReference>
<proteinExistence type="predicted"/>
<sequence length="449" mass="47531">MRRVELGIGVVAGIVAGGIGAGAVVALTADGREDGGKNEVPTAVSRTPEPNESATNLDQSAPPPQHTEKNAGLKPPAVPVTTANTSSVSLKWDASDDVTGYRVYDGTRLLAGGKGNELRVEGLKACRTYRLEVVAFSAKGESRRRTVQVKTRGCTPSAPSGNPMATAYLHLGWGNPPDVKTVMDATGIRSFTMAFVLSDGGCNPAWDGSRPLRGGADAQAIARIKAAGGGVQISFGGWSGRKLGPACTSPQAYADAVQKVIDAHGPAAVDFDIENTDELQNAAVQDRILRALKTVKRRNPGVRVIVTISTGKNGPDQWGLRLIRQAKAFGTDIDNYTIMPFNFNGADLYADTVAAAEGLKNALTSTWGWDDRTAYARMGISGMNGKSDQQETTTPATWKAVRDWSSARGLGRLAFWSVNRDRPCPGDVTSTCSGVDQEPWQFTRITAGL</sequence>
<name>A0ABN1QL21_9ACTN</name>
<feature type="transmembrane region" description="Helical" evidence="4">
    <location>
        <begin position="6"/>
        <end position="27"/>
    </location>
</feature>
<dbReference type="InterPro" id="IPR013783">
    <property type="entry name" value="Ig-like_fold"/>
</dbReference>
<dbReference type="SUPFAM" id="SSF49265">
    <property type="entry name" value="Fibronectin type III"/>
    <property type="match status" value="1"/>
</dbReference>
<dbReference type="Pfam" id="PF00041">
    <property type="entry name" value="fn3"/>
    <property type="match status" value="1"/>
</dbReference>
<evidence type="ECO:0000259" key="5">
    <source>
        <dbReference type="PROSITE" id="PS50853"/>
    </source>
</evidence>
<keyword evidence="4" id="KW-0812">Transmembrane</keyword>
<dbReference type="RefSeq" id="WP_344238470.1">
    <property type="nucleotide sequence ID" value="NZ_BAAAHH010000004.1"/>
</dbReference>
<dbReference type="InterPro" id="IPR017853">
    <property type="entry name" value="GH"/>
</dbReference>
<reference evidence="7 8" key="1">
    <citation type="journal article" date="2019" name="Int. J. Syst. Evol. Microbiol.">
        <title>The Global Catalogue of Microorganisms (GCM) 10K type strain sequencing project: providing services to taxonomists for standard genome sequencing and annotation.</title>
        <authorList>
            <consortium name="The Broad Institute Genomics Platform"/>
            <consortium name="The Broad Institute Genome Sequencing Center for Infectious Disease"/>
            <person name="Wu L."/>
            <person name="Ma J."/>
        </authorList>
    </citation>
    <scope>NUCLEOTIDE SEQUENCE [LARGE SCALE GENOMIC DNA]</scope>
    <source>
        <strain evidence="7 8">JCM 10696</strain>
    </source>
</reference>
<dbReference type="PROSITE" id="PS51910">
    <property type="entry name" value="GH18_2"/>
    <property type="match status" value="1"/>
</dbReference>
<evidence type="ECO:0000313" key="7">
    <source>
        <dbReference type="EMBL" id="GAA0944120.1"/>
    </source>
</evidence>
<dbReference type="EMBL" id="BAAAHH010000004">
    <property type="protein sequence ID" value="GAA0944120.1"/>
    <property type="molecule type" value="Genomic_DNA"/>
</dbReference>
<evidence type="ECO:0000256" key="1">
    <source>
        <dbReference type="ARBA" id="ARBA00023295"/>
    </source>
</evidence>
<feature type="domain" description="GH18" evidence="6">
    <location>
        <begin position="163"/>
        <end position="449"/>
    </location>
</feature>
<feature type="domain" description="Fibronectin type-III" evidence="5">
    <location>
        <begin position="74"/>
        <end position="158"/>
    </location>
</feature>
<dbReference type="InterPro" id="IPR036116">
    <property type="entry name" value="FN3_sf"/>
</dbReference>